<evidence type="ECO:0000256" key="4">
    <source>
        <dbReference type="ARBA" id="ARBA00023136"/>
    </source>
</evidence>
<evidence type="ECO:0000313" key="8">
    <source>
        <dbReference type="Proteomes" id="UP000297385"/>
    </source>
</evidence>
<comment type="subcellular location">
    <subcellularLocation>
        <location evidence="1">Membrane</location>
        <topology evidence="1">Multi-pass membrane protein</topology>
    </subcellularLocation>
</comment>
<comment type="caution">
    <text evidence="7">The sequence shown here is derived from an EMBL/GenBank/DDBJ whole genome shotgun (WGS) entry which is preliminary data.</text>
</comment>
<keyword evidence="3 5" id="KW-1133">Transmembrane helix</keyword>
<feature type="transmembrane region" description="Helical" evidence="5">
    <location>
        <begin position="91"/>
        <end position="112"/>
    </location>
</feature>
<dbReference type="AlphaFoldDB" id="A0A4Y8MGG5"/>
<evidence type="ECO:0000256" key="5">
    <source>
        <dbReference type="SAM" id="Phobius"/>
    </source>
</evidence>
<dbReference type="PROSITE" id="PS50850">
    <property type="entry name" value="MFS"/>
    <property type="match status" value="1"/>
</dbReference>
<dbReference type="GO" id="GO:0046943">
    <property type="term" value="F:carboxylic acid transmembrane transporter activity"/>
    <property type="evidence" value="ECO:0007669"/>
    <property type="project" value="TreeGrafter"/>
</dbReference>
<feature type="transmembrane region" description="Helical" evidence="5">
    <location>
        <begin position="388"/>
        <end position="407"/>
    </location>
</feature>
<feature type="transmembrane region" description="Helical" evidence="5">
    <location>
        <begin position="348"/>
        <end position="376"/>
    </location>
</feature>
<evidence type="ECO:0000256" key="1">
    <source>
        <dbReference type="ARBA" id="ARBA00004141"/>
    </source>
</evidence>
<dbReference type="InterPro" id="IPR005829">
    <property type="entry name" value="Sugar_transporter_CS"/>
</dbReference>
<sequence length="453" mass="47295">MHSAGTLRIDQFIDSRPVSGFQKRVLLLCFFIVAIDGLDTSCIGFIGPAIRAHWHLTAAALAPLFGAGLAGLMVGALCFGPMADKIGRKKVLVISVLVFGLASLVSACASTLQILIAMRFVTGLGLGGAMPNAITLTSEYCPTAKRSGLVTLMFCGFTVGAALGGLMSAQLVGVIGWQGVLAIGGALPLLVVPFMLAFLPESVRFLLLSGAKKDYRRVEAIASRIVGRGKTVPRLSAGEQAARSSVKALFAPGVFLGTMLLWTTFFMSLLVVYLLTSWMPVLLASAGVSLKEASLITMMYQVGATIGGVWLGRKMDRFDPQRVLGWSYVAAAALIALCAFSGDSRVLISLSVFGVGFFISGGQIGGYALAAAYYATSNRATGVAWSNAAGRVGSVLGSMLGGAMLGMGFELRGIILLLIIPALVAAIALFTLERVRRTQGSHTSVKLASAVAE</sequence>
<dbReference type="InterPro" id="IPR020846">
    <property type="entry name" value="MFS_dom"/>
</dbReference>
<feature type="transmembrane region" description="Helical" evidence="5">
    <location>
        <begin position="25"/>
        <end position="50"/>
    </location>
</feature>
<feature type="transmembrane region" description="Helical" evidence="5">
    <location>
        <begin position="149"/>
        <end position="169"/>
    </location>
</feature>
<dbReference type="Proteomes" id="UP000297385">
    <property type="component" value="Unassembled WGS sequence"/>
</dbReference>
<dbReference type="InterPro" id="IPR011701">
    <property type="entry name" value="MFS"/>
</dbReference>
<evidence type="ECO:0000256" key="2">
    <source>
        <dbReference type="ARBA" id="ARBA00022692"/>
    </source>
</evidence>
<dbReference type="PROSITE" id="PS00217">
    <property type="entry name" value="SUGAR_TRANSPORT_2"/>
    <property type="match status" value="1"/>
</dbReference>
<dbReference type="CDD" id="cd17365">
    <property type="entry name" value="MFS_PcaK_like"/>
    <property type="match status" value="1"/>
</dbReference>
<reference evidence="7 8" key="1">
    <citation type="submission" date="2019-03" db="EMBL/GenBank/DDBJ databases">
        <title>Complete Genome Sequence of Paraburkholderia dipogonis ICMP 19430T, a Nitrogen-fixing Symbiont of the South African Invasive Legume Dipogon lignosus in New Zealand.</title>
        <authorList>
            <person name="De Meyer S.E."/>
        </authorList>
    </citation>
    <scope>NUCLEOTIDE SEQUENCE [LARGE SCALE GENOMIC DNA]</scope>
    <source>
        <strain evidence="7 8">ICMP 19430</strain>
    </source>
</reference>
<evidence type="ECO:0000313" key="7">
    <source>
        <dbReference type="EMBL" id="TFE36495.1"/>
    </source>
</evidence>
<dbReference type="RefSeq" id="WP_134466597.1">
    <property type="nucleotide sequence ID" value="NZ_SNVI01000008.1"/>
</dbReference>
<dbReference type="EMBL" id="SNVI01000008">
    <property type="protein sequence ID" value="TFE36495.1"/>
    <property type="molecule type" value="Genomic_DNA"/>
</dbReference>
<evidence type="ECO:0000259" key="6">
    <source>
        <dbReference type="PROSITE" id="PS50850"/>
    </source>
</evidence>
<feature type="transmembrane region" description="Helical" evidence="5">
    <location>
        <begin position="56"/>
        <end position="79"/>
    </location>
</feature>
<gene>
    <name evidence="7" type="ORF">E2553_42910</name>
</gene>
<dbReference type="InterPro" id="IPR036259">
    <property type="entry name" value="MFS_trans_sf"/>
</dbReference>
<dbReference type="Gene3D" id="1.20.1250.20">
    <property type="entry name" value="MFS general substrate transporter like domains"/>
    <property type="match status" value="2"/>
</dbReference>
<feature type="domain" description="Major facilitator superfamily (MFS) profile" evidence="6">
    <location>
        <begin position="25"/>
        <end position="439"/>
    </location>
</feature>
<accession>A0A4Y8MGG5</accession>
<dbReference type="PANTHER" id="PTHR23508">
    <property type="entry name" value="CARBOXYLIC ACID TRANSPORTER PROTEIN HOMOLOG"/>
    <property type="match status" value="1"/>
</dbReference>
<keyword evidence="4 5" id="KW-0472">Membrane</keyword>
<proteinExistence type="predicted"/>
<feature type="transmembrane region" description="Helical" evidence="5">
    <location>
        <begin position="249"/>
        <end position="273"/>
    </location>
</feature>
<evidence type="ECO:0000256" key="3">
    <source>
        <dbReference type="ARBA" id="ARBA00022989"/>
    </source>
</evidence>
<dbReference type="Pfam" id="PF07690">
    <property type="entry name" value="MFS_1"/>
    <property type="match status" value="1"/>
</dbReference>
<organism evidence="7 8">
    <name type="scientific">Paraburkholderia dipogonis</name>
    <dbReference type="NCBI Taxonomy" id="1211383"/>
    <lineage>
        <taxon>Bacteria</taxon>
        <taxon>Pseudomonadati</taxon>
        <taxon>Pseudomonadota</taxon>
        <taxon>Betaproteobacteria</taxon>
        <taxon>Burkholderiales</taxon>
        <taxon>Burkholderiaceae</taxon>
        <taxon>Paraburkholderia</taxon>
    </lineage>
</organism>
<dbReference type="SUPFAM" id="SSF103473">
    <property type="entry name" value="MFS general substrate transporter"/>
    <property type="match status" value="1"/>
</dbReference>
<dbReference type="GO" id="GO:0005886">
    <property type="term" value="C:plasma membrane"/>
    <property type="evidence" value="ECO:0007669"/>
    <property type="project" value="TreeGrafter"/>
</dbReference>
<feature type="transmembrane region" description="Helical" evidence="5">
    <location>
        <begin position="413"/>
        <end position="432"/>
    </location>
</feature>
<feature type="transmembrane region" description="Helical" evidence="5">
    <location>
        <begin position="293"/>
        <end position="311"/>
    </location>
</feature>
<feature type="transmembrane region" description="Helical" evidence="5">
    <location>
        <begin position="323"/>
        <end position="342"/>
    </location>
</feature>
<protein>
    <submittedName>
        <fullName evidence="7">MFS transporter</fullName>
    </submittedName>
</protein>
<keyword evidence="2 5" id="KW-0812">Transmembrane</keyword>
<dbReference type="PANTHER" id="PTHR23508:SF10">
    <property type="entry name" value="CARBOXYLIC ACID TRANSPORTER PROTEIN HOMOLOG"/>
    <property type="match status" value="1"/>
</dbReference>
<name>A0A4Y8MGG5_9BURK</name>
<feature type="transmembrane region" description="Helical" evidence="5">
    <location>
        <begin position="118"/>
        <end position="137"/>
    </location>
</feature>
<feature type="transmembrane region" description="Helical" evidence="5">
    <location>
        <begin position="175"/>
        <end position="199"/>
    </location>
</feature>